<feature type="signal peptide" evidence="2">
    <location>
        <begin position="1"/>
        <end position="20"/>
    </location>
</feature>
<keyword evidence="2" id="KW-0732">Signal</keyword>
<dbReference type="KEGG" id="nss:113420503"/>
<proteinExistence type="predicted"/>
<feature type="region of interest" description="Disordered" evidence="1">
    <location>
        <begin position="27"/>
        <end position="126"/>
    </location>
</feature>
<dbReference type="RefSeq" id="XP_026536224.1">
    <property type="nucleotide sequence ID" value="XM_026680439.1"/>
</dbReference>
<evidence type="ECO:0000256" key="1">
    <source>
        <dbReference type="SAM" id="MobiDB-lite"/>
    </source>
</evidence>
<feature type="compositionally biased region" description="Polar residues" evidence="1">
    <location>
        <begin position="68"/>
        <end position="89"/>
    </location>
</feature>
<keyword evidence="3" id="KW-1185">Reference proteome</keyword>
<protein>
    <submittedName>
        <fullName evidence="4">Mucin-2-like</fullName>
    </submittedName>
</protein>
<dbReference type="GeneID" id="113420503"/>
<evidence type="ECO:0000313" key="3">
    <source>
        <dbReference type="Proteomes" id="UP000504612"/>
    </source>
</evidence>
<reference evidence="4" key="1">
    <citation type="submission" date="2025-08" db="UniProtKB">
        <authorList>
            <consortium name="RefSeq"/>
        </authorList>
    </citation>
    <scope>IDENTIFICATION</scope>
</reference>
<dbReference type="Proteomes" id="UP000504612">
    <property type="component" value="Unplaced"/>
</dbReference>
<dbReference type="AlphaFoldDB" id="A0A6J1V8T3"/>
<organism evidence="3 4">
    <name type="scientific">Notechis scutatus</name>
    <name type="common">mainland tiger snake</name>
    <dbReference type="NCBI Taxonomy" id="8663"/>
    <lineage>
        <taxon>Eukaryota</taxon>
        <taxon>Metazoa</taxon>
        <taxon>Chordata</taxon>
        <taxon>Craniata</taxon>
        <taxon>Vertebrata</taxon>
        <taxon>Euteleostomi</taxon>
        <taxon>Lepidosauria</taxon>
        <taxon>Squamata</taxon>
        <taxon>Bifurcata</taxon>
        <taxon>Unidentata</taxon>
        <taxon>Episquamata</taxon>
        <taxon>Toxicofera</taxon>
        <taxon>Serpentes</taxon>
        <taxon>Colubroidea</taxon>
        <taxon>Elapidae</taxon>
        <taxon>Hydrophiinae</taxon>
        <taxon>Notechis</taxon>
    </lineage>
</organism>
<sequence>MMKPQLYSIIILLLARVTYMQDTKNSTQDATTSSTQLSLIPNTTSVAKTPEESVTSTTKAPDDHKTSAPENNVTSVTKAPKGNTTSVAKTSHETTNKITVLSEAPNSKATPAPSLAPNVSPSLAPNVSSVHTTKEFTMTTRSDGIPRATGSTSISIGKQTSNPTLAGNATTQRINKVTNTVRKTTRPTSTKSTTAKATGNRTSTFQVPLLFAIVLLVVSVLCF</sequence>
<gene>
    <name evidence="4" type="primary">LOC113420503</name>
</gene>
<feature type="chain" id="PRO_5027062698" evidence="2">
    <location>
        <begin position="21"/>
        <end position="223"/>
    </location>
</feature>
<feature type="compositionally biased region" description="Polar residues" evidence="1">
    <location>
        <begin position="117"/>
        <end position="126"/>
    </location>
</feature>
<evidence type="ECO:0000256" key="2">
    <source>
        <dbReference type="SAM" id="SignalP"/>
    </source>
</evidence>
<accession>A0A6J1V8T3</accession>
<feature type="compositionally biased region" description="Polar residues" evidence="1">
    <location>
        <begin position="27"/>
        <end position="59"/>
    </location>
</feature>
<feature type="compositionally biased region" description="Polar residues" evidence="1">
    <location>
        <begin position="149"/>
        <end position="165"/>
    </location>
</feature>
<name>A0A6J1V8T3_9SAUR</name>
<feature type="region of interest" description="Disordered" evidence="1">
    <location>
        <begin position="141"/>
        <end position="165"/>
    </location>
</feature>
<evidence type="ECO:0000313" key="4">
    <source>
        <dbReference type="RefSeq" id="XP_026536224.1"/>
    </source>
</evidence>
<feature type="compositionally biased region" description="Polar residues" evidence="1">
    <location>
        <begin position="96"/>
        <end position="109"/>
    </location>
</feature>